<dbReference type="NCBIfam" id="NF002017">
    <property type="entry name" value="PRK00823.1-2"/>
    <property type="match status" value="1"/>
</dbReference>
<comment type="catalytic activity">
    <reaction evidence="1 4">
        <text>(4aS,6R)-4a-hydroxy-L-erythro-5,6,7,8-tetrahydrobiopterin = (6R)-L-erythro-6,7-dihydrobiopterin + H2O</text>
        <dbReference type="Rhea" id="RHEA:11920"/>
        <dbReference type="ChEBI" id="CHEBI:15377"/>
        <dbReference type="ChEBI" id="CHEBI:15642"/>
        <dbReference type="ChEBI" id="CHEBI:43120"/>
        <dbReference type="EC" id="4.2.1.96"/>
    </reaction>
</comment>
<keyword evidence="3 4" id="KW-0456">Lyase</keyword>
<evidence type="ECO:0000256" key="4">
    <source>
        <dbReference type="HAMAP-Rule" id="MF_00434"/>
    </source>
</evidence>
<name>A0ABU4BQ99_RHOGO</name>
<evidence type="ECO:0000256" key="3">
    <source>
        <dbReference type="ARBA" id="ARBA00023239"/>
    </source>
</evidence>
<keyword evidence="6" id="KW-1185">Reference proteome</keyword>
<protein>
    <recommendedName>
        <fullName evidence="4">Putative pterin-4-alpha-carbinolamine dehydratase</fullName>
        <shortName evidence="4">PHS</shortName>
        <ecNumber evidence="4">4.2.1.96</ecNumber>
    </recommendedName>
    <alternativeName>
        <fullName evidence="4">4-alpha-hydroxy-tetrahydropterin dehydratase</fullName>
    </alternativeName>
    <alternativeName>
        <fullName evidence="4">Pterin carbinolamine dehydratase</fullName>
        <shortName evidence="4">PCD</shortName>
    </alternativeName>
</protein>
<dbReference type="Proteomes" id="UP001185927">
    <property type="component" value="Unassembled WGS sequence"/>
</dbReference>
<dbReference type="CDD" id="cd00488">
    <property type="entry name" value="PCD_DCoH"/>
    <property type="match status" value="1"/>
</dbReference>
<reference evidence="5 6" key="1">
    <citation type="submission" date="2023-10" db="EMBL/GenBank/DDBJ databases">
        <title>Development of a sustainable strategy for remediation of hydrocarbon-contaminated territories based on the waste exchange concept.</title>
        <authorList>
            <person name="Krivoruchko A."/>
        </authorList>
    </citation>
    <scope>NUCLEOTIDE SEQUENCE [LARGE SCALE GENOMIC DNA]</scope>
    <source>
        <strain evidence="5 6">IEGM 1203</strain>
    </source>
</reference>
<dbReference type="Gene3D" id="3.30.1360.20">
    <property type="entry name" value="Transcriptional coactivator/pterin dehydratase"/>
    <property type="match status" value="1"/>
</dbReference>
<organism evidence="5 6">
    <name type="scientific">Rhodococcus globerulus</name>
    <dbReference type="NCBI Taxonomy" id="33008"/>
    <lineage>
        <taxon>Bacteria</taxon>
        <taxon>Bacillati</taxon>
        <taxon>Actinomycetota</taxon>
        <taxon>Actinomycetes</taxon>
        <taxon>Mycobacteriales</taxon>
        <taxon>Nocardiaceae</taxon>
        <taxon>Rhodococcus</taxon>
    </lineage>
</organism>
<dbReference type="EMBL" id="JAWLKB010000002">
    <property type="protein sequence ID" value="MDV6266380.1"/>
    <property type="molecule type" value="Genomic_DNA"/>
</dbReference>
<evidence type="ECO:0000313" key="5">
    <source>
        <dbReference type="EMBL" id="MDV6266380.1"/>
    </source>
</evidence>
<evidence type="ECO:0000256" key="2">
    <source>
        <dbReference type="ARBA" id="ARBA00006472"/>
    </source>
</evidence>
<dbReference type="PANTHER" id="PTHR12599">
    <property type="entry name" value="PTERIN-4-ALPHA-CARBINOLAMINE DEHYDRATASE"/>
    <property type="match status" value="1"/>
</dbReference>
<proteinExistence type="inferred from homology"/>
<comment type="similarity">
    <text evidence="2 4">Belongs to the pterin-4-alpha-carbinolamine dehydratase family.</text>
</comment>
<evidence type="ECO:0000313" key="6">
    <source>
        <dbReference type="Proteomes" id="UP001185927"/>
    </source>
</evidence>
<sequence length="99" mass="10617">MASVMSDSAIDAALAELPDWHRSDNAIARVVESATFPEAVALLQDVAAAAEAADHHPDMDVRWRKVTYTLSTHSAGGITELDVKFARRIDALVADSAKN</sequence>
<dbReference type="InterPro" id="IPR036428">
    <property type="entry name" value="PCD_sf"/>
</dbReference>
<accession>A0ABU4BQ99</accession>
<dbReference type="SUPFAM" id="SSF55248">
    <property type="entry name" value="PCD-like"/>
    <property type="match status" value="1"/>
</dbReference>
<gene>
    <name evidence="5" type="ORF">R3Q16_07180</name>
</gene>
<dbReference type="GO" id="GO:0008124">
    <property type="term" value="F:4-alpha-hydroxytetrahydrobiopterin dehydratase activity"/>
    <property type="evidence" value="ECO:0007669"/>
    <property type="project" value="UniProtKB-EC"/>
</dbReference>
<dbReference type="Pfam" id="PF01329">
    <property type="entry name" value="Pterin_4a"/>
    <property type="match status" value="1"/>
</dbReference>
<dbReference type="PANTHER" id="PTHR12599:SF0">
    <property type="entry name" value="PTERIN-4-ALPHA-CARBINOLAMINE DEHYDRATASE"/>
    <property type="match status" value="1"/>
</dbReference>
<evidence type="ECO:0000256" key="1">
    <source>
        <dbReference type="ARBA" id="ARBA00001554"/>
    </source>
</evidence>
<dbReference type="EC" id="4.2.1.96" evidence="4"/>
<dbReference type="InterPro" id="IPR001533">
    <property type="entry name" value="Pterin_deHydtase"/>
</dbReference>
<dbReference type="HAMAP" id="MF_00434">
    <property type="entry name" value="Pterin_4_alpha"/>
    <property type="match status" value="1"/>
</dbReference>
<comment type="caution">
    <text evidence="5">The sequence shown here is derived from an EMBL/GenBank/DDBJ whole genome shotgun (WGS) entry which is preliminary data.</text>
</comment>
<dbReference type="RefSeq" id="WP_233364216.1">
    <property type="nucleotide sequence ID" value="NZ_JACLZG010000019.1"/>
</dbReference>